<accession>A0A2J7QEL2</accession>
<dbReference type="PANTHER" id="PTHR31525:SF1">
    <property type="entry name" value="HEME TRANSPORTER HRG1"/>
    <property type="match status" value="1"/>
</dbReference>
<evidence type="ECO:0000256" key="3">
    <source>
        <dbReference type="ARBA" id="ARBA00006203"/>
    </source>
</evidence>
<dbReference type="Proteomes" id="UP000235965">
    <property type="component" value="Unassembled WGS sequence"/>
</dbReference>
<feature type="transmembrane region" description="Helical" evidence="10">
    <location>
        <begin position="111"/>
        <end position="132"/>
    </location>
</feature>
<dbReference type="GO" id="GO:0010008">
    <property type="term" value="C:endosome membrane"/>
    <property type="evidence" value="ECO:0007669"/>
    <property type="project" value="UniProtKB-SubCell"/>
</dbReference>
<keyword evidence="4" id="KW-0813">Transport</keyword>
<dbReference type="AlphaFoldDB" id="A0A2J7QEL2"/>
<keyword evidence="8 10" id="KW-0472">Membrane</keyword>
<organism evidence="11 12">
    <name type="scientific">Cryptotermes secundus</name>
    <dbReference type="NCBI Taxonomy" id="105785"/>
    <lineage>
        <taxon>Eukaryota</taxon>
        <taxon>Metazoa</taxon>
        <taxon>Ecdysozoa</taxon>
        <taxon>Arthropoda</taxon>
        <taxon>Hexapoda</taxon>
        <taxon>Insecta</taxon>
        <taxon>Pterygota</taxon>
        <taxon>Neoptera</taxon>
        <taxon>Polyneoptera</taxon>
        <taxon>Dictyoptera</taxon>
        <taxon>Blattodea</taxon>
        <taxon>Blattoidea</taxon>
        <taxon>Termitoidae</taxon>
        <taxon>Kalotermitidae</taxon>
        <taxon>Cryptotermitinae</taxon>
        <taxon>Cryptotermes</taxon>
    </lineage>
</organism>
<dbReference type="GO" id="GO:0005886">
    <property type="term" value="C:plasma membrane"/>
    <property type="evidence" value="ECO:0007669"/>
    <property type="project" value="TreeGrafter"/>
</dbReference>
<name>A0A2J7QEL2_9NEOP</name>
<dbReference type="PRINTS" id="PR02095">
    <property type="entry name" value="TRNSPORTRHRG"/>
</dbReference>
<evidence type="ECO:0000256" key="2">
    <source>
        <dbReference type="ARBA" id="ARBA00004337"/>
    </source>
</evidence>
<dbReference type="InterPro" id="IPR026218">
    <property type="entry name" value="HRG"/>
</dbReference>
<dbReference type="InParanoid" id="A0A2J7QEL2"/>
<gene>
    <name evidence="11" type="ORF">B7P43_G11921</name>
</gene>
<reference evidence="11 12" key="1">
    <citation type="submission" date="2017-12" db="EMBL/GenBank/DDBJ databases">
        <title>Hemimetabolous genomes reveal molecular basis of termite eusociality.</title>
        <authorList>
            <person name="Harrison M.C."/>
            <person name="Jongepier E."/>
            <person name="Robertson H.M."/>
            <person name="Arning N."/>
            <person name="Bitard-Feildel T."/>
            <person name="Chao H."/>
            <person name="Childers C.P."/>
            <person name="Dinh H."/>
            <person name="Doddapaneni H."/>
            <person name="Dugan S."/>
            <person name="Gowin J."/>
            <person name="Greiner C."/>
            <person name="Han Y."/>
            <person name="Hu H."/>
            <person name="Hughes D.S.T."/>
            <person name="Huylmans A.-K."/>
            <person name="Kemena C."/>
            <person name="Kremer L.P.M."/>
            <person name="Lee S.L."/>
            <person name="Lopez-Ezquerra A."/>
            <person name="Mallet L."/>
            <person name="Monroy-Kuhn J.M."/>
            <person name="Moser A."/>
            <person name="Murali S.C."/>
            <person name="Muzny D.M."/>
            <person name="Otani S."/>
            <person name="Piulachs M.-D."/>
            <person name="Poelchau M."/>
            <person name="Qu J."/>
            <person name="Schaub F."/>
            <person name="Wada-Katsumata A."/>
            <person name="Worley K.C."/>
            <person name="Xie Q."/>
            <person name="Ylla G."/>
            <person name="Poulsen M."/>
            <person name="Gibbs R.A."/>
            <person name="Schal C."/>
            <person name="Richards S."/>
            <person name="Belles X."/>
            <person name="Korb J."/>
            <person name="Bornberg-Bauer E."/>
        </authorList>
    </citation>
    <scope>NUCLEOTIDE SEQUENCE [LARGE SCALE GENOMIC DNA]</scope>
    <source>
        <tissue evidence="11">Whole body</tissue>
    </source>
</reference>
<keyword evidence="5 10" id="KW-0812">Transmembrane</keyword>
<proteinExistence type="inferred from homology"/>
<evidence type="ECO:0000313" key="11">
    <source>
        <dbReference type="EMBL" id="PNF27024.1"/>
    </source>
</evidence>
<comment type="subcellular location">
    <subcellularLocation>
        <location evidence="2">Endosome membrane</location>
        <topology evidence="2">Multi-pass membrane protein</topology>
    </subcellularLocation>
    <subcellularLocation>
        <location evidence="1">Lysosome membrane</location>
        <topology evidence="1">Multi-pass membrane protein</topology>
    </subcellularLocation>
</comment>
<comment type="caution">
    <text evidence="11">The sequence shown here is derived from an EMBL/GenBank/DDBJ whole genome shotgun (WGS) entry which is preliminary data.</text>
</comment>
<evidence type="ECO:0000256" key="4">
    <source>
        <dbReference type="ARBA" id="ARBA00022448"/>
    </source>
</evidence>
<evidence type="ECO:0000313" key="12">
    <source>
        <dbReference type="Proteomes" id="UP000235965"/>
    </source>
</evidence>
<evidence type="ECO:0000256" key="5">
    <source>
        <dbReference type="ARBA" id="ARBA00022692"/>
    </source>
</evidence>
<evidence type="ECO:0000256" key="6">
    <source>
        <dbReference type="ARBA" id="ARBA00022753"/>
    </source>
</evidence>
<evidence type="ECO:0008006" key="13">
    <source>
        <dbReference type="Google" id="ProtNLM"/>
    </source>
</evidence>
<keyword evidence="7 10" id="KW-1133">Transmembrane helix</keyword>
<evidence type="ECO:0000256" key="7">
    <source>
        <dbReference type="ARBA" id="ARBA00022989"/>
    </source>
</evidence>
<keyword evidence="6" id="KW-0967">Endosome</keyword>
<dbReference type="Pfam" id="PF16954">
    <property type="entry name" value="HRG"/>
    <property type="match status" value="1"/>
</dbReference>
<protein>
    <recommendedName>
        <fullName evidence="13">Heme transporter hrg-1</fullName>
    </recommendedName>
</protein>
<evidence type="ECO:0000256" key="9">
    <source>
        <dbReference type="ARBA" id="ARBA00023228"/>
    </source>
</evidence>
<dbReference type="GO" id="GO:0020037">
    <property type="term" value="F:heme binding"/>
    <property type="evidence" value="ECO:0007669"/>
    <property type="project" value="TreeGrafter"/>
</dbReference>
<evidence type="ECO:0000256" key="1">
    <source>
        <dbReference type="ARBA" id="ARBA00004155"/>
    </source>
</evidence>
<keyword evidence="9" id="KW-0458">Lysosome</keyword>
<dbReference type="GO" id="GO:0015232">
    <property type="term" value="F:heme transmembrane transporter activity"/>
    <property type="evidence" value="ECO:0007669"/>
    <property type="project" value="InterPro"/>
</dbReference>
<evidence type="ECO:0000256" key="8">
    <source>
        <dbReference type="ARBA" id="ARBA00023136"/>
    </source>
</evidence>
<comment type="similarity">
    <text evidence="3">Belongs to the HRG family.</text>
</comment>
<feature type="transmembrane region" description="Helical" evidence="10">
    <location>
        <begin position="77"/>
        <end position="99"/>
    </location>
</feature>
<dbReference type="OrthoDB" id="5954402at2759"/>
<dbReference type="EMBL" id="NEVH01015308">
    <property type="protein sequence ID" value="PNF27024.1"/>
    <property type="molecule type" value="Genomic_DNA"/>
</dbReference>
<feature type="transmembrane region" description="Helical" evidence="10">
    <location>
        <begin position="12"/>
        <end position="32"/>
    </location>
</feature>
<dbReference type="PANTHER" id="PTHR31525">
    <property type="entry name" value="HEME TRANSPORTER HRG1"/>
    <property type="match status" value="1"/>
</dbReference>
<keyword evidence="12" id="KW-1185">Reference proteome</keyword>
<dbReference type="STRING" id="105785.A0A2J7QEL2"/>
<dbReference type="GO" id="GO:0005765">
    <property type="term" value="C:lysosomal membrane"/>
    <property type="evidence" value="ECO:0007669"/>
    <property type="project" value="UniProtKB-SubCell"/>
</dbReference>
<feature type="transmembrane region" description="Helical" evidence="10">
    <location>
        <begin position="38"/>
        <end position="57"/>
    </location>
</feature>
<sequence length="149" mass="16998">MCNNCKQWFHLVSSIIGIILGGAAFVVFFCVYENIDAGFWGFLSGVFAMVCFHLHYLHIRQKLDTWHSADTLRGIKVLGMMGTLAGMAGLIWYIFIAQYHHIPVMPVRTSMYIAAVWSFMTAKWGLSLFLYCRMYVRILVGHDPPLISI</sequence>
<evidence type="ECO:0000256" key="10">
    <source>
        <dbReference type="SAM" id="Phobius"/>
    </source>
</evidence>